<dbReference type="Pfam" id="PF01554">
    <property type="entry name" value="MatE"/>
    <property type="match status" value="1"/>
</dbReference>
<protein>
    <recommendedName>
        <fullName evidence="6">Multidrug and toxic compound extrusion protein</fullName>
    </recommendedName>
</protein>
<evidence type="ECO:0000313" key="5">
    <source>
        <dbReference type="Proteomes" id="UP000712600"/>
    </source>
</evidence>
<evidence type="ECO:0000256" key="2">
    <source>
        <dbReference type="SAM" id="MobiDB-lite"/>
    </source>
</evidence>
<feature type="compositionally biased region" description="Acidic residues" evidence="2">
    <location>
        <begin position="284"/>
        <end position="299"/>
    </location>
</feature>
<comment type="similarity">
    <text evidence="1">Belongs to the multi antimicrobial extrusion (MATE) (TC 2.A.66.1) family.</text>
</comment>
<evidence type="ECO:0000256" key="1">
    <source>
        <dbReference type="ARBA" id="ARBA00010199"/>
    </source>
</evidence>
<name>A0A8S9RN39_BRACR</name>
<feature type="transmembrane region" description="Helical" evidence="3">
    <location>
        <begin position="80"/>
        <end position="109"/>
    </location>
</feature>
<proteinExistence type="inferred from homology"/>
<evidence type="ECO:0000256" key="3">
    <source>
        <dbReference type="SAM" id="Phobius"/>
    </source>
</evidence>
<keyword evidence="3" id="KW-0472">Membrane</keyword>
<evidence type="ECO:0008006" key="6">
    <source>
        <dbReference type="Google" id="ProtNLM"/>
    </source>
</evidence>
<feature type="transmembrane region" description="Helical" evidence="3">
    <location>
        <begin position="35"/>
        <end position="59"/>
    </location>
</feature>
<dbReference type="InterPro" id="IPR002528">
    <property type="entry name" value="MATE_fam"/>
</dbReference>
<sequence>MNILGWAAMVSVGINAAVSVRVSNELGATHPRAAKFSLVVAVILSSVMGMAIAAVLLIFRDEYPVLFVEDEVVRNVVRELTPMLAFCIVINNVQPVLSAMVSVGINAAVSVRVSNELGATHPRAAKFSLVVAVILSSVMGMAIAAVLLIFRDEYPVLFVEDEVVRNVVRELTPMLAFCIVINNVQPVLSGMEVSLSNTLHADPINPNEDDPHSLATISILENMCMFSTVICINDHMESPILESAQKLSSVTIPIANTTSTVQKDGNRTAEPDFGSNKFALLFSAEEEEDSSDLEEDPDSMDLMTHPEK</sequence>
<feature type="transmembrane region" description="Helical" evidence="3">
    <location>
        <begin position="129"/>
        <end position="150"/>
    </location>
</feature>
<dbReference type="EMBL" id="QGKX02000095">
    <property type="protein sequence ID" value="KAF3574066.1"/>
    <property type="molecule type" value="Genomic_DNA"/>
</dbReference>
<feature type="region of interest" description="Disordered" evidence="2">
    <location>
        <begin position="284"/>
        <end position="308"/>
    </location>
</feature>
<dbReference type="AlphaFoldDB" id="A0A8S9RN39"/>
<dbReference type="GO" id="GO:0016020">
    <property type="term" value="C:membrane"/>
    <property type="evidence" value="ECO:0007669"/>
    <property type="project" value="InterPro"/>
</dbReference>
<gene>
    <name evidence="4" type="ORF">F2Q69_00063457</name>
</gene>
<reference evidence="4" key="1">
    <citation type="submission" date="2019-12" db="EMBL/GenBank/DDBJ databases">
        <title>Genome sequencing and annotation of Brassica cretica.</title>
        <authorList>
            <person name="Studholme D.J."/>
            <person name="Sarris P."/>
        </authorList>
    </citation>
    <scope>NUCLEOTIDE SEQUENCE</scope>
    <source>
        <strain evidence="4">PFS-109/04</strain>
        <tissue evidence="4">Leaf</tissue>
    </source>
</reference>
<keyword evidence="3" id="KW-1133">Transmembrane helix</keyword>
<dbReference type="GO" id="GO:0015297">
    <property type="term" value="F:antiporter activity"/>
    <property type="evidence" value="ECO:0007669"/>
    <property type="project" value="InterPro"/>
</dbReference>
<dbReference type="GO" id="GO:0042910">
    <property type="term" value="F:xenobiotic transmembrane transporter activity"/>
    <property type="evidence" value="ECO:0007669"/>
    <property type="project" value="InterPro"/>
</dbReference>
<comment type="caution">
    <text evidence="4">The sequence shown here is derived from an EMBL/GenBank/DDBJ whole genome shotgun (WGS) entry which is preliminary data.</text>
</comment>
<dbReference type="PANTHER" id="PTHR11206">
    <property type="entry name" value="MULTIDRUG RESISTANCE PROTEIN"/>
    <property type="match status" value="1"/>
</dbReference>
<keyword evidence="3" id="KW-0812">Transmembrane</keyword>
<accession>A0A8S9RN39</accession>
<dbReference type="Proteomes" id="UP000712600">
    <property type="component" value="Unassembled WGS sequence"/>
</dbReference>
<evidence type="ECO:0000313" key="4">
    <source>
        <dbReference type="EMBL" id="KAF3574066.1"/>
    </source>
</evidence>
<organism evidence="4 5">
    <name type="scientific">Brassica cretica</name>
    <name type="common">Mustard</name>
    <dbReference type="NCBI Taxonomy" id="69181"/>
    <lineage>
        <taxon>Eukaryota</taxon>
        <taxon>Viridiplantae</taxon>
        <taxon>Streptophyta</taxon>
        <taxon>Embryophyta</taxon>
        <taxon>Tracheophyta</taxon>
        <taxon>Spermatophyta</taxon>
        <taxon>Magnoliopsida</taxon>
        <taxon>eudicotyledons</taxon>
        <taxon>Gunneridae</taxon>
        <taxon>Pentapetalae</taxon>
        <taxon>rosids</taxon>
        <taxon>malvids</taxon>
        <taxon>Brassicales</taxon>
        <taxon>Brassicaceae</taxon>
        <taxon>Brassiceae</taxon>
        <taxon>Brassica</taxon>
    </lineage>
</organism>